<accession>A0ABR7QDW9</accession>
<dbReference type="RefSeq" id="WP_187563805.1">
    <property type="nucleotide sequence ID" value="NZ_JACGWS010000013.1"/>
</dbReference>
<feature type="transmembrane region" description="Helical" evidence="1">
    <location>
        <begin position="99"/>
        <end position="118"/>
    </location>
</feature>
<reference evidence="2 3" key="1">
    <citation type="submission" date="2020-07" db="EMBL/GenBank/DDBJ databases">
        <title>Description of Kordia aestuariivivens sp. nov., isolated from a tidal flat.</title>
        <authorList>
            <person name="Park S."/>
            <person name="Yoon J.-H."/>
        </authorList>
    </citation>
    <scope>NUCLEOTIDE SEQUENCE [LARGE SCALE GENOMIC DNA]</scope>
    <source>
        <strain evidence="2 3">YSTF-M3</strain>
    </source>
</reference>
<keyword evidence="1" id="KW-0812">Transmembrane</keyword>
<name>A0ABR7QDW9_9FLAO</name>
<evidence type="ECO:0008006" key="4">
    <source>
        <dbReference type="Google" id="ProtNLM"/>
    </source>
</evidence>
<keyword evidence="1" id="KW-0472">Membrane</keyword>
<proteinExistence type="predicted"/>
<evidence type="ECO:0000256" key="1">
    <source>
        <dbReference type="SAM" id="Phobius"/>
    </source>
</evidence>
<protein>
    <recommendedName>
        <fullName evidence="4">Prepilin type IV endopeptidase peptidase domain-containing protein</fullName>
    </recommendedName>
</protein>
<comment type="caution">
    <text evidence="2">The sequence shown here is derived from an EMBL/GenBank/DDBJ whole genome shotgun (WGS) entry which is preliminary data.</text>
</comment>
<feature type="transmembrane region" description="Helical" evidence="1">
    <location>
        <begin position="33"/>
        <end position="51"/>
    </location>
</feature>
<keyword evidence="1" id="KW-1133">Transmembrane helix</keyword>
<feature type="transmembrane region" description="Helical" evidence="1">
    <location>
        <begin position="6"/>
        <end position="26"/>
    </location>
</feature>
<organism evidence="2 3">
    <name type="scientific">Kordia aestuariivivens</name>
    <dbReference type="NCBI Taxonomy" id="2759037"/>
    <lineage>
        <taxon>Bacteria</taxon>
        <taxon>Pseudomonadati</taxon>
        <taxon>Bacteroidota</taxon>
        <taxon>Flavobacteriia</taxon>
        <taxon>Flavobacteriales</taxon>
        <taxon>Flavobacteriaceae</taxon>
        <taxon>Kordia</taxon>
    </lineage>
</organism>
<evidence type="ECO:0000313" key="2">
    <source>
        <dbReference type="EMBL" id="MBC8756764.1"/>
    </source>
</evidence>
<feature type="transmembrane region" description="Helical" evidence="1">
    <location>
        <begin position="57"/>
        <end position="78"/>
    </location>
</feature>
<sequence length="119" mass="12815">MLNVLFVVIIGFITIAIFDAIGAILSRKLNFNYALLTIGSISIYATIAVYTAIYGGILIGIISSFLMGLFDATVGLKISEKFKANIPDKSITFKIDFKTVFAVSIFATVIGTIAILLIL</sequence>
<dbReference type="EMBL" id="JACGWS010000013">
    <property type="protein sequence ID" value="MBC8756764.1"/>
    <property type="molecule type" value="Genomic_DNA"/>
</dbReference>
<evidence type="ECO:0000313" key="3">
    <source>
        <dbReference type="Proteomes" id="UP000619238"/>
    </source>
</evidence>
<dbReference type="Proteomes" id="UP000619238">
    <property type="component" value="Unassembled WGS sequence"/>
</dbReference>
<gene>
    <name evidence="2" type="ORF">H2O64_18970</name>
</gene>
<keyword evidence="3" id="KW-1185">Reference proteome</keyword>